<dbReference type="PROSITE" id="PS50850">
    <property type="entry name" value="MFS"/>
    <property type="match status" value="1"/>
</dbReference>
<feature type="transmembrane region" description="Helical" evidence="6">
    <location>
        <begin position="77"/>
        <end position="99"/>
    </location>
</feature>
<evidence type="ECO:0000256" key="6">
    <source>
        <dbReference type="SAM" id="Phobius"/>
    </source>
</evidence>
<evidence type="ECO:0000256" key="1">
    <source>
        <dbReference type="ARBA" id="ARBA00004651"/>
    </source>
</evidence>
<dbReference type="Proteomes" id="UP000590511">
    <property type="component" value="Unassembled WGS sequence"/>
</dbReference>
<reference evidence="9 10" key="1">
    <citation type="submission" date="2020-08" db="EMBL/GenBank/DDBJ databases">
        <title>Sequencing the genomes of 1000 actinobacteria strains.</title>
        <authorList>
            <person name="Klenk H.-P."/>
        </authorList>
    </citation>
    <scope>NUCLEOTIDE SEQUENCE [LARGE SCALE GENOMIC DNA]</scope>
    <source>
        <strain evidence="9 10">DSM 43150</strain>
    </source>
</reference>
<feature type="transmembrane region" description="Helical" evidence="6">
    <location>
        <begin position="49"/>
        <end position="65"/>
    </location>
</feature>
<dbReference type="GO" id="GO:0005886">
    <property type="term" value="C:plasma membrane"/>
    <property type="evidence" value="ECO:0007669"/>
    <property type="project" value="UniProtKB-SubCell"/>
</dbReference>
<dbReference type="Proteomes" id="UP000631312">
    <property type="component" value="Unassembled WGS sequence"/>
</dbReference>
<feature type="transmembrane region" description="Helical" evidence="6">
    <location>
        <begin position="135"/>
        <end position="158"/>
    </location>
</feature>
<comment type="caution">
    <text evidence="9">The sequence shown here is derived from an EMBL/GenBank/DDBJ whole genome shotgun (WGS) entry which is preliminary data.</text>
</comment>
<organism evidence="9 10">
    <name type="scientific">Actinoplanes lobatus</name>
    <dbReference type="NCBI Taxonomy" id="113568"/>
    <lineage>
        <taxon>Bacteria</taxon>
        <taxon>Bacillati</taxon>
        <taxon>Actinomycetota</taxon>
        <taxon>Actinomycetes</taxon>
        <taxon>Micromonosporales</taxon>
        <taxon>Micromonosporaceae</taxon>
        <taxon>Actinoplanes</taxon>
    </lineage>
</organism>
<keyword evidence="4 6" id="KW-1133">Transmembrane helix</keyword>
<comment type="subcellular location">
    <subcellularLocation>
        <location evidence="1">Cell membrane</location>
        <topology evidence="1">Multi-pass membrane protein</topology>
    </subcellularLocation>
</comment>
<dbReference type="RefSeq" id="WP_229806733.1">
    <property type="nucleotide sequence ID" value="NZ_BOMP01000154.1"/>
</dbReference>
<dbReference type="AlphaFoldDB" id="A0A7W7HPM9"/>
<dbReference type="SUPFAM" id="SSF103473">
    <property type="entry name" value="MFS general substrate transporter"/>
    <property type="match status" value="1"/>
</dbReference>
<evidence type="ECO:0000313" key="11">
    <source>
        <dbReference type="Proteomes" id="UP000631312"/>
    </source>
</evidence>
<dbReference type="InterPro" id="IPR036259">
    <property type="entry name" value="MFS_trans_sf"/>
</dbReference>
<feature type="domain" description="Major facilitator superfamily (MFS) profile" evidence="7">
    <location>
        <begin position="7"/>
        <end position="164"/>
    </location>
</feature>
<evidence type="ECO:0000259" key="7">
    <source>
        <dbReference type="PROSITE" id="PS50850"/>
    </source>
</evidence>
<feature type="transmembrane region" description="Helical" evidence="6">
    <location>
        <begin position="105"/>
        <end position="123"/>
    </location>
</feature>
<dbReference type="Pfam" id="PF07690">
    <property type="entry name" value="MFS_1"/>
    <property type="match status" value="1"/>
</dbReference>
<keyword evidence="5 6" id="KW-0472">Membrane</keyword>
<evidence type="ECO:0000313" key="8">
    <source>
        <dbReference type="EMBL" id="GIE45081.1"/>
    </source>
</evidence>
<dbReference type="CDD" id="cd17321">
    <property type="entry name" value="MFS_MMR_MDR_like"/>
    <property type="match status" value="1"/>
</dbReference>
<sequence length="164" mass="17381">MPRRYLIMAICCMSLLIISLDVTIVNIALPAIRDDLGSSVSGLQWTIDAYTLVLASLLVLGGSCGDRFGRRRVFQAGLVLFTTGSLLCSAAPSLSWLIAFRMVQAVGGSMLNPVALSIITNTFTEPRERARAIGVWGAVTGFGLALGPLAGGVLVHAFGWRSVL</sequence>
<evidence type="ECO:0000256" key="4">
    <source>
        <dbReference type="ARBA" id="ARBA00022989"/>
    </source>
</evidence>
<dbReference type="PRINTS" id="PR01036">
    <property type="entry name" value="TCRTETB"/>
</dbReference>
<dbReference type="InterPro" id="IPR011701">
    <property type="entry name" value="MFS"/>
</dbReference>
<feature type="transmembrane region" description="Helical" evidence="6">
    <location>
        <begin position="7"/>
        <end position="29"/>
    </location>
</feature>
<proteinExistence type="predicted"/>
<evidence type="ECO:0000256" key="5">
    <source>
        <dbReference type="ARBA" id="ARBA00023136"/>
    </source>
</evidence>
<dbReference type="PANTHER" id="PTHR42718:SF9">
    <property type="entry name" value="MAJOR FACILITATOR SUPERFAMILY MULTIDRUG TRANSPORTER MFSC"/>
    <property type="match status" value="1"/>
</dbReference>
<dbReference type="EMBL" id="JACHNC010000001">
    <property type="protein sequence ID" value="MBB4754359.1"/>
    <property type="molecule type" value="Genomic_DNA"/>
</dbReference>
<protein>
    <submittedName>
        <fullName evidence="9">MFS family permease</fullName>
    </submittedName>
</protein>
<dbReference type="GO" id="GO:0022857">
    <property type="term" value="F:transmembrane transporter activity"/>
    <property type="evidence" value="ECO:0007669"/>
    <property type="project" value="InterPro"/>
</dbReference>
<keyword evidence="2" id="KW-0813">Transport</keyword>
<dbReference type="InterPro" id="IPR020846">
    <property type="entry name" value="MFS_dom"/>
</dbReference>
<evidence type="ECO:0000256" key="2">
    <source>
        <dbReference type="ARBA" id="ARBA00022448"/>
    </source>
</evidence>
<dbReference type="PANTHER" id="PTHR42718">
    <property type="entry name" value="MAJOR FACILITATOR SUPERFAMILY MULTIDRUG TRANSPORTER MFSC"/>
    <property type="match status" value="1"/>
</dbReference>
<dbReference type="Gene3D" id="1.20.1720.10">
    <property type="entry name" value="Multidrug resistance protein D"/>
    <property type="match status" value="1"/>
</dbReference>
<evidence type="ECO:0000313" key="9">
    <source>
        <dbReference type="EMBL" id="MBB4754359.1"/>
    </source>
</evidence>
<accession>A0A7W7HPM9</accession>
<name>A0A7W7HPM9_9ACTN</name>
<dbReference type="EMBL" id="BOMP01000154">
    <property type="protein sequence ID" value="GIE45081.1"/>
    <property type="molecule type" value="Genomic_DNA"/>
</dbReference>
<evidence type="ECO:0000313" key="10">
    <source>
        <dbReference type="Proteomes" id="UP000590511"/>
    </source>
</evidence>
<gene>
    <name evidence="8" type="ORF">Alo02nite_79790</name>
    <name evidence="9" type="ORF">BJ964_008520</name>
</gene>
<keyword evidence="11" id="KW-1185">Reference proteome</keyword>
<keyword evidence="3 6" id="KW-0812">Transmembrane</keyword>
<evidence type="ECO:0000256" key="3">
    <source>
        <dbReference type="ARBA" id="ARBA00022692"/>
    </source>
</evidence>
<reference evidence="8 11" key="2">
    <citation type="submission" date="2021-01" db="EMBL/GenBank/DDBJ databases">
        <title>Whole genome shotgun sequence of Actinoplanes lobatus NBRC 12513.</title>
        <authorList>
            <person name="Komaki H."/>
            <person name="Tamura T."/>
        </authorList>
    </citation>
    <scope>NUCLEOTIDE SEQUENCE [LARGE SCALE GENOMIC DNA]</scope>
    <source>
        <strain evidence="8 11">NBRC 12513</strain>
    </source>
</reference>